<feature type="modified residue" description="Glycine radical" evidence="3">
    <location>
        <position position="856"/>
    </location>
</feature>
<sequence length="881" mass="99086">MTTSIQPSDLTFTYGERPKEVQDREVRGKASPRAEKLISQYYDAKLMLDCTFPIAYTKAWEEAKGNHPLLRRGLAFKAAFSALEPNIRPGELIVMSRNRYVRGASLVPWTANSAILQEEERTQRLSGRASNKALEDVTILATGGGVVAEDTEDLISISKRYGLPREEYEGMLEACRYWENTSVEETSWMWGKMHPEYDTLVKFKDAVLMSSDMEYGNRHGRSVNSYAVVFTLGFEGMKKRCRELIEEHCHDGENVDKVAFWLGTIATIEGVQAWMRKYVAEARRLADAESDADQKQEYLDIAERLEWVVDNPPRNFMEAVQLHWTAQLEVYNEMQGSGFSPGRLGAVLYPYWKKDIDDGVLTREFTLEVLECMRVKYTELEIATSTATTGILAGNTFNNICLGGQNPDGTAGDNELEILFLQACINMPTVSPTLTVLYDGKLSQAFLNKAIECNKTGAGMPAWVNNRVGIEYCMKYFQDEHITMEDARSWSVGGCLEIQPGAIAYGKVGAGAYSSSGINFINVPKILELVLFDGKDPRTGIQVFPEKHLPLETFDEVMDDFKEKFFEVTRIFQELYNFKTKSAFEIDQPILFSALTSDCLEKGADIDHEGNRYNRCFTTWITGQVNAANSLASLKKNVFEDKAFTLEELKDALLNNFGYESALITGNFSMMEQEKKDSNPDWERIHALCTRAPKFGNDDRYVDDIYVQVSHTFRDAAESTTDVFGRKWVGSMLSTSTHGPLGQADIASPDGRLAGVTLADGGQSPYPGTDLNGPYAVLNSAVSIDHSDFKNTQLNMKVHPASIKGPQGSKKMLQMIKAFMDQGGYHIQFNVVDSRMLKDAQKRPDQYRNLLVRVAGFTQYWVEVAKPIQDELIARTEYEEV</sequence>
<evidence type="ECO:0000256" key="3">
    <source>
        <dbReference type="PROSITE-ProRule" id="PRU00493"/>
    </source>
</evidence>
<dbReference type="Proteomes" id="UP001230145">
    <property type="component" value="Unassembled WGS sequence"/>
</dbReference>
<dbReference type="InterPro" id="IPR001150">
    <property type="entry name" value="Gly_radical"/>
</dbReference>
<evidence type="ECO:0000259" key="5">
    <source>
        <dbReference type="PROSITE" id="PS51554"/>
    </source>
</evidence>
<keyword evidence="1 3" id="KW-0556">Organic radical</keyword>
<feature type="domain" description="Glycine radical" evidence="4">
    <location>
        <begin position="761"/>
        <end position="881"/>
    </location>
</feature>
<proteinExistence type="predicted"/>
<evidence type="ECO:0000259" key="4">
    <source>
        <dbReference type="PROSITE" id="PS51149"/>
    </source>
</evidence>
<keyword evidence="2 6" id="KW-0456">Lyase</keyword>
<dbReference type="InterPro" id="IPR004184">
    <property type="entry name" value="PFL_dom"/>
</dbReference>
<evidence type="ECO:0000313" key="7">
    <source>
        <dbReference type="Proteomes" id="UP001230145"/>
    </source>
</evidence>
<protein>
    <submittedName>
        <fullName evidence="6">4-hydroxyphenylacetate decarboxylase large subunit</fullName>
        <ecNumber evidence="6">4.1.1.83</ecNumber>
    </submittedName>
</protein>
<dbReference type="Gene3D" id="3.20.70.20">
    <property type="match status" value="1"/>
</dbReference>
<comment type="caution">
    <text evidence="6">The sequence shown here is derived from an EMBL/GenBank/DDBJ whole genome shotgun (WGS) entry which is preliminary data.</text>
</comment>
<gene>
    <name evidence="6" type="ORF">J2S45_001793</name>
</gene>
<dbReference type="GO" id="GO:0043722">
    <property type="term" value="F:4-hydroxyphenylacetate decarboxylase activity"/>
    <property type="evidence" value="ECO:0007669"/>
    <property type="project" value="UniProtKB-EC"/>
</dbReference>
<dbReference type="SUPFAM" id="SSF51998">
    <property type="entry name" value="PFL-like glycyl radical enzymes"/>
    <property type="match status" value="1"/>
</dbReference>
<evidence type="ECO:0000256" key="1">
    <source>
        <dbReference type="ARBA" id="ARBA00022818"/>
    </source>
</evidence>
<dbReference type="Pfam" id="PF02901">
    <property type="entry name" value="PFL-like"/>
    <property type="match status" value="1"/>
</dbReference>
<evidence type="ECO:0000256" key="2">
    <source>
        <dbReference type="ARBA" id="ARBA00023239"/>
    </source>
</evidence>
<name>A0ABT9PL41_9ACTO</name>
<dbReference type="PROSITE" id="PS51554">
    <property type="entry name" value="PFL"/>
    <property type="match status" value="1"/>
</dbReference>
<reference evidence="6 7" key="1">
    <citation type="submission" date="2023-07" db="EMBL/GenBank/DDBJ databases">
        <title>Sequencing the genomes of 1000 actinobacteria strains.</title>
        <authorList>
            <person name="Klenk H.-P."/>
        </authorList>
    </citation>
    <scope>NUCLEOTIDE SEQUENCE [LARGE SCALE GENOMIC DNA]</scope>
    <source>
        <strain evidence="6 7">DSM 19515</strain>
    </source>
</reference>
<dbReference type="Pfam" id="PF01228">
    <property type="entry name" value="Gly_radical"/>
    <property type="match status" value="1"/>
</dbReference>
<accession>A0ABT9PL41</accession>
<dbReference type="PANTHER" id="PTHR43641">
    <property type="entry name" value="FORMATE ACETYLTRANSFERASE 3-RELATED"/>
    <property type="match status" value="1"/>
</dbReference>
<organism evidence="6 7">
    <name type="scientific">Trueperella abortisuis</name>
    <dbReference type="NCBI Taxonomy" id="445930"/>
    <lineage>
        <taxon>Bacteria</taxon>
        <taxon>Bacillati</taxon>
        <taxon>Actinomycetota</taxon>
        <taxon>Actinomycetes</taxon>
        <taxon>Actinomycetales</taxon>
        <taxon>Actinomycetaceae</taxon>
        <taxon>Trueperella</taxon>
    </lineage>
</organism>
<keyword evidence="7" id="KW-1185">Reference proteome</keyword>
<feature type="domain" description="PFL" evidence="5">
    <location>
        <begin position="32"/>
        <end position="753"/>
    </location>
</feature>
<evidence type="ECO:0000313" key="6">
    <source>
        <dbReference type="EMBL" id="MDP9833114.1"/>
    </source>
</evidence>
<dbReference type="InterPro" id="IPR051215">
    <property type="entry name" value="GRE"/>
</dbReference>
<dbReference type="RefSeq" id="WP_296929756.1">
    <property type="nucleotide sequence ID" value="NZ_JAUSQL010000001.1"/>
</dbReference>
<dbReference type="EC" id="4.1.1.83" evidence="6"/>
<dbReference type="EMBL" id="JAUSQL010000001">
    <property type="protein sequence ID" value="MDP9833114.1"/>
    <property type="molecule type" value="Genomic_DNA"/>
</dbReference>
<dbReference type="PROSITE" id="PS51149">
    <property type="entry name" value="GLY_RADICAL_2"/>
    <property type="match status" value="1"/>
</dbReference>
<dbReference type="PANTHER" id="PTHR43641:SF2">
    <property type="entry name" value="DEHYDRATASE YBIW-RELATED"/>
    <property type="match status" value="1"/>
</dbReference>